<protein>
    <submittedName>
        <fullName evidence="2">Uncharacterized protein</fullName>
    </submittedName>
</protein>
<reference evidence="2" key="1">
    <citation type="submission" date="2021-02" db="EMBL/GenBank/DDBJ databases">
        <authorList>
            <person name="Nowell W R."/>
        </authorList>
    </citation>
    <scope>NUCLEOTIDE SEQUENCE</scope>
</reference>
<evidence type="ECO:0000313" key="2">
    <source>
        <dbReference type="EMBL" id="CAF1381851.1"/>
    </source>
</evidence>
<dbReference type="EMBL" id="CAJOBC010081885">
    <property type="protein sequence ID" value="CAF4277180.1"/>
    <property type="molecule type" value="Genomic_DNA"/>
</dbReference>
<sequence>GPKGKKGLTYYTGDCENGEDEEHCLELEEHECDSKTQSRCKNGLYIDKHFFVGLVFDCLDWSDETDKS</sequence>
<feature type="non-terminal residue" evidence="2">
    <location>
        <position position="1"/>
    </location>
</feature>
<evidence type="ECO:0000256" key="1">
    <source>
        <dbReference type="ARBA" id="ARBA00023157"/>
    </source>
</evidence>
<keyword evidence="1" id="KW-1015">Disulfide bond</keyword>
<dbReference type="Proteomes" id="UP000663829">
    <property type="component" value="Unassembled WGS sequence"/>
</dbReference>
<gene>
    <name evidence="2" type="ORF">GPM918_LOCUS32369</name>
    <name evidence="3" type="ORF">SRO942_LOCUS33037</name>
</gene>
<evidence type="ECO:0000313" key="4">
    <source>
        <dbReference type="Proteomes" id="UP000663829"/>
    </source>
</evidence>
<comment type="caution">
    <text evidence="2">The sequence shown here is derived from an EMBL/GenBank/DDBJ whole genome shotgun (WGS) entry which is preliminary data.</text>
</comment>
<dbReference type="EMBL" id="CAJNOQ010016484">
    <property type="protein sequence ID" value="CAF1381851.1"/>
    <property type="molecule type" value="Genomic_DNA"/>
</dbReference>
<evidence type="ECO:0000313" key="3">
    <source>
        <dbReference type="EMBL" id="CAF4277180.1"/>
    </source>
</evidence>
<keyword evidence="4" id="KW-1185">Reference proteome</keyword>
<dbReference type="Proteomes" id="UP000681722">
    <property type="component" value="Unassembled WGS sequence"/>
</dbReference>
<accession>A0A815JGR9</accession>
<organism evidence="2 4">
    <name type="scientific">Didymodactylos carnosus</name>
    <dbReference type="NCBI Taxonomy" id="1234261"/>
    <lineage>
        <taxon>Eukaryota</taxon>
        <taxon>Metazoa</taxon>
        <taxon>Spiralia</taxon>
        <taxon>Gnathifera</taxon>
        <taxon>Rotifera</taxon>
        <taxon>Eurotatoria</taxon>
        <taxon>Bdelloidea</taxon>
        <taxon>Philodinida</taxon>
        <taxon>Philodinidae</taxon>
        <taxon>Didymodactylos</taxon>
    </lineage>
</organism>
<dbReference type="SUPFAM" id="SSF57424">
    <property type="entry name" value="LDL receptor-like module"/>
    <property type="match status" value="1"/>
</dbReference>
<dbReference type="AlphaFoldDB" id="A0A815JGR9"/>
<name>A0A815JGR9_9BILA</name>
<proteinExistence type="predicted"/>
<dbReference type="InterPro" id="IPR036055">
    <property type="entry name" value="LDL_receptor-like_sf"/>
</dbReference>